<dbReference type="SUPFAM" id="SSF53067">
    <property type="entry name" value="Actin-like ATPase domain"/>
    <property type="match status" value="2"/>
</dbReference>
<evidence type="ECO:0000256" key="1">
    <source>
        <dbReference type="RuleBase" id="RU000487"/>
    </source>
</evidence>
<feature type="region of interest" description="Disordered" evidence="2">
    <location>
        <begin position="47"/>
        <end position="93"/>
    </location>
</feature>
<name>A0ABR3PPV3_9PEZI</name>
<dbReference type="EMBL" id="JBFMKM010000003">
    <property type="protein sequence ID" value="KAL1311218.1"/>
    <property type="molecule type" value="Genomic_DNA"/>
</dbReference>
<feature type="region of interest" description="Disordered" evidence="2">
    <location>
        <begin position="523"/>
        <end position="548"/>
    </location>
</feature>
<dbReference type="GeneID" id="95975112"/>
<dbReference type="Gene3D" id="3.90.640.60">
    <property type="match status" value="1"/>
</dbReference>
<gene>
    <name evidence="3" type="ORF">AAFC00_001409</name>
</gene>
<feature type="compositionally biased region" description="Low complexity" evidence="2">
    <location>
        <begin position="67"/>
        <end position="79"/>
    </location>
</feature>
<protein>
    <submittedName>
        <fullName evidence="3">Uncharacterized protein</fullName>
    </submittedName>
</protein>
<evidence type="ECO:0000313" key="4">
    <source>
        <dbReference type="Proteomes" id="UP001562354"/>
    </source>
</evidence>
<dbReference type="InterPro" id="IPR043129">
    <property type="entry name" value="ATPase_NBD"/>
</dbReference>
<dbReference type="Gene3D" id="3.30.420.40">
    <property type="match status" value="2"/>
</dbReference>
<feature type="compositionally biased region" description="Low complexity" evidence="2">
    <location>
        <begin position="411"/>
        <end position="423"/>
    </location>
</feature>
<proteinExistence type="inferred from homology"/>
<feature type="compositionally biased region" description="Acidic residues" evidence="2">
    <location>
        <begin position="80"/>
        <end position="93"/>
    </location>
</feature>
<dbReference type="PANTHER" id="PTHR11937">
    <property type="entry name" value="ACTIN"/>
    <property type="match status" value="1"/>
</dbReference>
<dbReference type="RefSeq" id="XP_069204067.1">
    <property type="nucleotide sequence ID" value="XM_069340599.1"/>
</dbReference>
<evidence type="ECO:0000313" key="3">
    <source>
        <dbReference type="EMBL" id="KAL1311218.1"/>
    </source>
</evidence>
<keyword evidence="4" id="KW-1185">Reference proteome</keyword>
<organism evidence="3 4">
    <name type="scientific">Neodothiora populina</name>
    <dbReference type="NCBI Taxonomy" id="2781224"/>
    <lineage>
        <taxon>Eukaryota</taxon>
        <taxon>Fungi</taxon>
        <taxon>Dikarya</taxon>
        <taxon>Ascomycota</taxon>
        <taxon>Pezizomycotina</taxon>
        <taxon>Dothideomycetes</taxon>
        <taxon>Dothideomycetidae</taxon>
        <taxon>Dothideales</taxon>
        <taxon>Dothioraceae</taxon>
        <taxon>Neodothiora</taxon>
    </lineage>
</organism>
<feature type="region of interest" description="Disordered" evidence="2">
    <location>
        <begin position="250"/>
        <end position="312"/>
    </location>
</feature>
<comment type="caution">
    <text evidence="3">The sequence shown here is derived from an EMBL/GenBank/DDBJ whole genome shotgun (WGS) entry which is preliminary data.</text>
</comment>
<sequence length="649" mass="69881">MPPFRDEQILIIAPGSRNTLVQLGLPESLTPPRFHFRSCMFPAEKDGEFEPNKVRRKEKAANTGAPQTETDGDGAQQDQTNDDNNDPEYEEDLVSEEGALWPIRNGAIVDWPCFFALMDHVYRTINPPFHTAILLVAEPTWTPKEHERITQFFFEKYKMPAFGLMDSASATLYAYGLHTATVVDVGYTKADVTAISEFLIHDTGRALSVPDCGGEAMTERLYALLSAKGFTKDMTEQLKRSPICEILPPDVDLPSATASEHDPQNPAAAASTGLDASGHPIHTTAGAVGEIPRGPGPGTEVGTETKDGEDNEGVLDIASIVTGGNMSEFLERKEREKAERLAAKKKGTDTAAAVAATAAKPVRLPNSKRPKNTFAFEDHALHNALKDMNASGQHMADMQAAIDSEAPKNQGTDGDGAATNGAASHETSSASGIIRREIEVGLERFQAASGGVLERLADVIYRTISSVEEVNKRSELWDSLIVVGNGSKVRGFKEALLATIQSKYLISPSSATIFTSELPSNLSTPAATGSNTPQPQSMPSHAGPGVNPLLYAATTAQNPQMSQMGGAMPGHLSHSMHSSHAQTPTSMKLAKIPEYFPEWKDAGYEEAVFLGAQVAAKVLFITDQGLSKGYMTRTDYNEQGPQGIHDYTL</sequence>
<evidence type="ECO:0000256" key="2">
    <source>
        <dbReference type="SAM" id="MobiDB-lite"/>
    </source>
</evidence>
<feature type="compositionally biased region" description="Polar residues" evidence="2">
    <location>
        <begin position="523"/>
        <end position="539"/>
    </location>
</feature>
<accession>A0ABR3PPV3</accession>
<dbReference type="Pfam" id="PF00022">
    <property type="entry name" value="Actin"/>
    <property type="match status" value="1"/>
</dbReference>
<dbReference type="InterPro" id="IPR004000">
    <property type="entry name" value="Actin"/>
</dbReference>
<dbReference type="Proteomes" id="UP001562354">
    <property type="component" value="Unassembled WGS sequence"/>
</dbReference>
<comment type="similarity">
    <text evidence="1">Belongs to the actin family.</text>
</comment>
<dbReference type="SMART" id="SM00268">
    <property type="entry name" value="ACTIN"/>
    <property type="match status" value="1"/>
</dbReference>
<feature type="region of interest" description="Disordered" evidence="2">
    <location>
        <begin position="405"/>
        <end position="430"/>
    </location>
</feature>
<reference evidence="3 4" key="1">
    <citation type="submission" date="2024-07" db="EMBL/GenBank/DDBJ databases">
        <title>Draft sequence of the Neodothiora populina.</title>
        <authorList>
            <person name="Drown D.D."/>
            <person name="Schuette U.S."/>
            <person name="Buechlein A.B."/>
            <person name="Rusch D.R."/>
            <person name="Winton L.W."/>
            <person name="Adams G.A."/>
        </authorList>
    </citation>
    <scope>NUCLEOTIDE SEQUENCE [LARGE SCALE GENOMIC DNA]</scope>
    <source>
        <strain evidence="3 4">CPC 39397</strain>
    </source>
</reference>